<name>A0A8J2LAB5_9HEXA</name>
<dbReference type="UniPathway" id="UPA00143"/>
<dbReference type="GO" id="GO:0005737">
    <property type="term" value="C:cytoplasm"/>
    <property type="evidence" value="ECO:0007669"/>
    <property type="project" value="TreeGrafter"/>
</dbReference>
<reference evidence="7" key="1">
    <citation type="submission" date="2021-06" db="EMBL/GenBank/DDBJ databases">
        <authorList>
            <person name="Hodson N. C."/>
            <person name="Mongue J. A."/>
            <person name="Jaron S. K."/>
        </authorList>
    </citation>
    <scope>NUCLEOTIDE SEQUENCE</scope>
</reference>
<dbReference type="Proteomes" id="UP000708208">
    <property type="component" value="Unassembled WGS sequence"/>
</dbReference>
<sequence>MWWINLVRKVQWKWKSSWRLQKMCRELRLMIQLGGKKMRRAIRGAQAGLRRFARFQMWLIRKKDLKRRGLFVPADLSSMEEVETDELVEEYGDDLYVITMGTLPKHKQCPGAHHGKKLEDSSSKSIYNLPGYMSHNSPLRYRSTRQTSAHIDIDKSGPSSCQNNYHTLPKTKAEKSRRHGRRSRFNDNDSYSEFMEEETSQRSAFLDFLFEDSPSPSRFLTAQALQNILGCPTCREIVSILPSDISPSRGCRPCEQCQGYLQTGKCLLCECSYGETKSLLLEKLTMSSWLRSCRYQSYGCQSLVGIGVDVEHNEDDCKFKPLHCPFMLCRRKFPAASLIKHLQSEHRLQPHDGPKCEGNIFCLSSNKGHRGARANYTLDPCALSCFGHIFILRILRHSTSWYIWVWAFRIDQDMKQSGEEIMDTFPFTIRFQQSATRTLSDSSPVDLTLTGFTVPLRLSMEEIMERGLCRVFPEQGSLFDCPEENGNSLAVDFALVVHPATISPNPRPKMRSHPKRTSRVKSF</sequence>
<dbReference type="PROSITE" id="PS51081">
    <property type="entry name" value="ZF_SIAH"/>
    <property type="match status" value="1"/>
</dbReference>
<gene>
    <name evidence="7" type="ORF">AFUS01_LOCUS29318</name>
</gene>
<dbReference type="EMBL" id="CAJVCH010431766">
    <property type="protein sequence ID" value="CAG7818839.1"/>
    <property type="molecule type" value="Genomic_DNA"/>
</dbReference>
<evidence type="ECO:0000256" key="4">
    <source>
        <dbReference type="PROSITE-ProRule" id="PRU00455"/>
    </source>
</evidence>
<dbReference type="AlphaFoldDB" id="A0A8J2LAB5"/>
<feature type="compositionally biased region" description="Polar residues" evidence="5">
    <location>
        <begin position="157"/>
        <end position="166"/>
    </location>
</feature>
<keyword evidence="3" id="KW-0862">Zinc</keyword>
<evidence type="ECO:0000256" key="1">
    <source>
        <dbReference type="ARBA" id="ARBA00022723"/>
    </source>
</evidence>
<dbReference type="GO" id="GO:0008270">
    <property type="term" value="F:zinc ion binding"/>
    <property type="evidence" value="ECO:0007669"/>
    <property type="project" value="UniProtKB-KW"/>
</dbReference>
<comment type="caution">
    <text evidence="7">The sequence shown here is derived from an EMBL/GenBank/DDBJ whole genome shotgun (WGS) entry which is preliminary data.</text>
</comment>
<keyword evidence="1" id="KW-0479">Metal-binding</keyword>
<feature type="domain" description="SIAH-type" evidence="6">
    <location>
        <begin position="288"/>
        <end position="347"/>
    </location>
</feature>
<evidence type="ECO:0000313" key="8">
    <source>
        <dbReference type="Proteomes" id="UP000708208"/>
    </source>
</evidence>
<dbReference type="PANTHER" id="PTHR10315:SF117">
    <property type="entry name" value="RING-TYPE E3 UBIQUITIN TRANSFERASE"/>
    <property type="match status" value="1"/>
</dbReference>
<feature type="compositionally biased region" description="Basic residues" evidence="5">
    <location>
        <begin position="508"/>
        <end position="523"/>
    </location>
</feature>
<feature type="region of interest" description="Disordered" evidence="5">
    <location>
        <begin position="145"/>
        <end position="193"/>
    </location>
</feature>
<dbReference type="GO" id="GO:0016567">
    <property type="term" value="P:protein ubiquitination"/>
    <property type="evidence" value="ECO:0007669"/>
    <property type="project" value="UniProtKB-UniPathway"/>
</dbReference>
<evidence type="ECO:0000256" key="5">
    <source>
        <dbReference type="SAM" id="MobiDB-lite"/>
    </source>
</evidence>
<evidence type="ECO:0000256" key="3">
    <source>
        <dbReference type="ARBA" id="ARBA00022833"/>
    </source>
</evidence>
<evidence type="ECO:0000313" key="7">
    <source>
        <dbReference type="EMBL" id="CAG7818839.1"/>
    </source>
</evidence>
<evidence type="ECO:0000259" key="6">
    <source>
        <dbReference type="PROSITE" id="PS51081"/>
    </source>
</evidence>
<feature type="region of interest" description="Disordered" evidence="5">
    <location>
        <begin position="504"/>
        <end position="523"/>
    </location>
</feature>
<proteinExistence type="predicted"/>
<evidence type="ECO:0000256" key="2">
    <source>
        <dbReference type="ARBA" id="ARBA00022771"/>
    </source>
</evidence>
<dbReference type="PANTHER" id="PTHR10315">
    <property type="entry name" value="E3 UBIQUITIN PROTEIN LIGASE SIAH"/>
    <property type="match status" value="1"/>
</dbReference>
<keyword evidence="8" id="KW-1185">Reference proteome</keyword>
<organism evidence="7 8">
    <name type="scientific">Allacma fusca</name>
    <dbReference type="NCBI Taxonomy" id="39272"/>
    <lineage>
        <taxon>Eukaryota</taxon>
        <taxon>Metazoa</taxon>
        <taxon>Ecdysozoa</taxon>
        <taxon>Arthropoda</taxon>
        <taxon>Hexapoda</taxon>
        <taxon>Collembola</taxon>
        <taxon>Symphypleona</taxon>
        <taxon>Sminthuridae</taxon>
        <taxon>Allacma</taxon>
    </lineage>
</organism>
<dbReference type="GO" id="GO:0061630">
    <property type="term" value="F:ubiquitin protein ligase activity"/>
    <property type="evidence" value="ECO:0007669"/>
    <property type="project" value="TreeGrafter"/>
</dbReference>
<protein>
    <recommendedName>
        <fullName evidence="6">SIAH-type domain-containing protein</fullName>
    </recommendedName>
</protein>
<dbReference type="InterPro" id="IPR013010">
    <property type="entry name" value="Znf_SIAH"/>
</dbReference>
<accession>A0A8J2LAB5</accession>
<dbReference type="InterPro" id="IPR052088">
    <property type="entry name" value="E3_ubiquitin-ligase_SINA"/>
</dbReference>
<keyword evidence="2 4" id="KW-0863">Zinc-finger</keyword>